<protein>
    <recommendedName>
        <fullName evidence="3">MACPF domain-containing protein</fullName>
    </recommendedName>
</protein>
<gene>
    <name evidence="1" type="ORF">AA0117_g3582</name>
</gene>
<proteinExistence type="predicted"/>
<sequence length="498" mass="55971">MKEGHSFAADTALQIPWDISGMRLGRGYAIEEGQVRQSALNIFQVINPDHEPNIKYEYISIDNEDEMQREINSSLNASASVFGIGIKAAFEQLQDIKCSSRSMTTILRCTIVSGPFQYDNDPTFSQEAMTLLQAQPPKIDQFLATYGSYFVAGYQKTSSLSAISTYNATDKDSLNKFKGDLNVGKGIASVNAVAGYRETAKKHNVQCRTTWQSTGITPTYLVTDPSPETIIDIFQKYTTCKPQPQIALLEHYSLINSLVPRSHIGSSEFGKIKKTTMDALRVQSKLQECSLKGAAIEGSKAYSLGREVVTLRPTTEAWDTRLKYLQGELTALEGRLALWTERSQFVDFVERNARKDWFRCDPQKPREHRVRSLTAATREFKSPEKMRTFDFGYVGNHSIGNGAVKNEIQYWPLQDCHPGSVFAQTQKRQVLIYPTNAKIVGFRVHSYWDDGSNGPFKISKGGVLDDKVEVSFETQPHRGGHWAVEAWYVDSVTYAQQD</sequence>
<comment type="caution">
    <text evidence="1">The sequence shown here is derived from an EMBL/GenBank/DDBJ whole genome shotgun (WGS) entry which is preliminary data.</text>
</comment>
<reference evidence="2" key="1">
    <citation type="journal article" date="2019" name="bioRxiv">
        <title>Genomics, evolutionary history and diagnostics of the Alternaria alternata species group including apple and Asian pear pathotypes.</title>
        <authorList>
            <person name="Armitage A.D."/>
            <person name="Cockerton H.M."/>
            <person name="Sreenivasaprasad S."/>
            <person name="Woodhall J.W."/>
            <person name="Lane C.R."/>
            <person name="Harrison R.J."/>
            <person name="Clarkson J.P."/>
        </authorList>
    </citation>
    <scope>NUCLEOTIDE SEQUENCE [LARGE SCALE GENOMIC DNA]</scope>
    <source>
        <strain evidence="2">FERA 1177</strain>
    </source>
</reference>
<evidence type="ECO:0000313" key="1">
    <source>
        <dbReference type="EMBL" id="RYN79819.1"/>
    </source>
</evidence>
<organism evidence="1 2">
    <name type="scientific">Alternaria alternata</name>
    <name type="common">Alternaria rot fungus</name>
    <name type="synonym">Torula alternata</name>
    <dbReference type="NCBI Taxonomy" id="5599"/>
    <lineage>
        <taxon>Eukaryota</taxon>
        <taxon>Fungi</taxon>
        <taxon>Dikarya</taxon>
        <taxon>Ascomycota</taxon>
        <taxon>Pezizomycotina</taxon>
        <taxon>Dothideomycetes</taxon>
        <taxon>Pleosporomycetidae</taxon>
        <taxon>Pleosporales</taxon>
        <taxon>Pleosporineae</taxon>
        <taxon>Pleosporaceae</taxon>
        <taxon>Alternaria</taxon>
        <taxon>Alternaria sect. Alternaria</taxon>
        <taxon>Alternaria alternata complex</taxon>
    </lineage>
</organism>
<dbReference type="VEuPathDB" id="FungiDB:CC77DRAFT_1024113"/>
<dbReference type="EMBL" id="PDXD01000005">
    <property type="protein sequence ID" value="RYN79819.1"/>
    <property type="molecule type" value="Genomic_DNA"/>
</dbReference>
<evidence type="ECO:0008006" key="3">
    <source>
        <dbReference type="Google" id="ProtNLM"/>
    </source>
</evidence>
<dbReference type="Proteomes" id="UP000291422">
    <property type="component" value="Unassembled WGS sequence"/>
</dbReference>
<evidence type="ECO:0000313" key="2">
    <source>
        <dbReference type="Proteomes" id="UP000291422"/>
    </source>
</evidence>
<accession>A0A4Q4NPM4</accession>
<dbReference type="AlphaFoldDB" id="A0A4Q4NPM4"/>
<name>A0A4Q4NPM4_ALTAL</name>